<dbReference type="OrthoDB" id="3216472at2"/>
<evidence type="ECO:0000256" key="1">
    <source>
        <dbReference type="SAM" id="Phobius"/>
    </source>
</evidence>
<dbReference type="EMBL" id="MAXA01000001">
    <property type="protein sequence ID" value="OHV46972.1"/>
    <property type="molecule type" value="Genomic_DNA"/>
</dbReference>
<keyword evidence="3" id="KW-1185">Reference proteome</keyword>
<reference evidence="3" key="1">
    <citation type="submission" date="2016-07" db="EMBL/GenBank/DDBJ databases">
        <title>Frankia sp. NRRL B-16219 Genome sequencing.</title>
        <authorList>
            <person name="Ghodhbane-Gtari F."/>
            <person name="Swanson E."/>
            <person name="Gueddou A."/>
            <person name="Louati M."/>
            <person name="Nouioui I."/>
            <person name="Hezbri K."/>
            <person name="Abebe-Akele F."/>
            <person name="Simpson S."/>
            <person name="Morris K."/>
            <person name="Thomas K."/>
            <person name="Gtari M."/>
            <person name="Tisa L.S."/>
        </authorList>
    </citation>
    <scope>NUCLEOTIDE SEQUENCE [LARGE SCALE GENOMIC DNA]</scope>
    <source>
        <strain evidence="3">NRRL B-16219</strain>
    </source>
</reference>
<dbReference type="AlphaFoldDB" id="A0A1S1RNV8"/>
<accession>A0A1S1RNV8</accession>
<keyword evidence="1" id="KW-0812">Transmembrane</keyword>
<protein>
    <submittedName>
        <fullName evidence="2">Uncharacterized protein</fullName>
    </submittedName>
</protein>
<organism evidence="2 3">
    <name type="scientific">Parafrankia soli</name>
    <dbReference type="NCBI Taxonomy" id="2599596"/>
    <lineage>
        <taxon>Bacteria</taxon>
        <taxon>Bacillati</taxon>
        <taxon>Actinomycetota</taxon>
        <taxon>Actinomycetes</taxon>
        <taxon>Frankiales</taxon>
        <taxon>Frankiaceae</taxon>
        <taxon>Parafrankia</taxon>
    </lineage>
</organism>
<name>A0A1S1RNV8_9ACTN</name>
<proteinExistence type="predicted"/>
<comment type="caution">
    <text evidence="2">The sequence shown here is derived from an EMBL/GenBank/DDBJ whole genome shotgun (WGS) entry which is preliminary data.</text>
</comment>
<feature type="transmembrane region" description="Helical" evidence="1">
    <location>
        <begin position="32"/>
        <end position="53"/>
    </location>
</feature>
<evidence type="ECO:0000313" key="2">
    <source>
        <dbReference type="EMBL" id="OHV46972.1"/>
    </source>
</evidence>
<dbReference type="Proteomes" id="UP000179769">
    <property type="component" value="Unassembled WGS sequence"/>
</dbReference>
<sequence length="210" mass="21929">MLDVEVPAGVDPAGGRAARPGAAAWTQQQRPLLVAASFVVAVVLGVVIGLVWASDDSATPGAVAVEQPDDAILSPPLPSVPWETSRVAGRARTLALKGNEPTTLRQPLMWLAAYEVRKKTGAAAPVASDVTIPNGMFYGAVEGVDKERDEFWAVGMTEIRGVAETDAPDPHVWKRVGSAPWTLVGRGTAACDLIPADLKNIWGPSACSSA</sequence>
<evidence type="ECO:0000313" key="3">
    <source>
        <dbReference type="Proteomes" id="UP000179769"/>
    </source>
</evidence>
<keyword evidence="1" id="KW-0472">Membrane</keyword>
<gene>
    <name evidence="2" type="ORF">BBK14_01620</name>
</gene>
<dbReference type="RefSeq" id="WP_071059416.1">
    <property type="nucleotide sequence ID" value="NZ_MAXA01000001.1"/>
</dbReference>
<keyword evidence="1" id="KW-1133">Transmembrane helix</keyword>